<evidence type="ECO:0000256" key="1">
    <source>
        <dbReference type="ARBA" id="ARBA00004651"/>
    </source>
</evidence>
<feature type="transmembrane region" description="Helical" evidence="10">
    <location>
        <begin position="386"/>
        <end position="410"/>
    </location>
</feature>
<feature type="transmembrane region" description="Helical" evidence="10">
    <location>
        <begin position="450"/>
        <end position="471"/>
    </location>
</feature>
<proteinExistence type="inferred from homology"/>
<comment type="subcellular location">
    <subcellularLocation>
        <location evidence="1">Cell membrane</location>
        <topology evidence="1">Multi-pass membrane protein</topology>
    </subcellularLocation>
</comment>
<dbReference type="InterPro" id="IPR036259">
    <property type="entry name" value="MFS_trans_sf"/>
</dbReference>
<name>A0A250IN85_9BACT</name>
<dbReference type="EMBL" id="CP022163">
    <property type="protein sequence ID" value="ATB32406.1"/>
    <property type="molecule type" value="Genomic_DNA"/>
</dbReference>
<keyword evidence="6 10" id="KW-0812">Transmembrane</keyword>
<keyword evidence="13" id="KW-1185">Reference proteome</keyword>
<sequence>MSGVRMMSPVNWEEWMARVREGAMADEGSVSKVVLISSVAALGGFLFGFDTSVINGAVGALASVFQAGDTAIGLAVSAALIGSAVGAFVGGELADRLGRVRVMVVAAVLFAVSTVGSGLAFGLVDLSLWRLVGGIAVGIASVIAPAYIAEIAPAHLRGRLGSLQQLAIVTGIFSALLVDYFIATQAGSAESPYWFGLPAWRWMLLSELPIAIFYGVGALMIPESPRYLVAKKHDAKALTVLRTILGRGAEAKMGEIRRTISTEASGRFKDLRGRFGLLPIVWIGIALSVFQQFVGINVIFYYSSILWQAVGFSEKDSLAITVITSVTNIVTTFIAIATVDRFGRKPLLIVGSVGMALTLGVLSFVFGSAPLDASGNPVLQGAAGTVALFAANLYVFCFGMSWGPVVWVLLGEMFNNRIRAHALALAGSAQWVANFLVSATFPALRTLSLGLAYGLYTASALGSLFFVIFFIRETRGRELEDM</sequence>
<dbReference type="Pfam" id="PF00083">
    <property type="entry name" value="Sugar_tr"/>
    <property type="match status" value="1"/>
</dbReference>
<feature type="transmembrane region" description="Helical" evidence="10">
    <location>
        <begin position="346"/>
        <end position="366"/>
    </location>
</feature>
<dbReference type="InterPro" id="IPR050820">
    <property type="entry name" value="MFS_Sugar_Transporter"/>
</dbReference>
<dbReference type="SUPFAM" id="SSF103473">
    <property type="entry name" value="MFS general substrate transporter"/>
    <property type="match status" value="1"/>
</dbReference>
<dbReference type="Proteomes" id="UP000217289">
    <property type="component" value="Chromosome"/>
</dbReference>
<dbReference type="Gene3D" id="1.20.1250.20">
    <property type="entry name" value="MFS general substrate transporter like domains"/>
    <property type="match status" value="2"/>
</dbReference>
<dbReference type="InterPro" id="IPR020846">
    <property type="entry name" value="MFS_dom"/>
</dbReference>
<evidence type="ECO:0000256" key="5">
    <source>
        <dbReference type="ARBA" id="ARBA00022597"/>
    </source>
</evidence>
<dbReference type="PROSITE" id="PS00217">
    <property type="entry name" value="SUGAR_TRANSPORT_2"/>
    <property type="match status" value="1"/>
</dbReference>
<dbReference type="GO" id="GO:0022857">
    <property type="term" value="F:transmembrane transporter activity"/>
    <property type="evidence" value="ECO:0007669"/>
    <property type="project" value="InterPro"/>
</dbReference>
<dbReference type="PANTHER" id="PTHR48023">
    <property type="entry name" value="D-XYLOSE-PROTON SYMPORTER-LIKE 2"/>
    <property type="match status" value="1"/>
</dbReference>
<accession>A0A250IN85</accession>
<organism evidence="12 13">
    <name type="scientific">Melittangium boletus DSM 14713</name>
    <dbReference type="NCBI Taxonomy" id="1294270"/>
    <lineage>
        <taxon>Bacteria</taxon>
        <taxon>Pseudomonadati</taxon>
        <taxon>Myxococcota</taxon>
        <taxon>Myxococcia</taxon>
        <taxon>Myxococcales</taxon>
        <taxon>Cystobacterineae</taxon>
        <taxon>Archangiaceae</taxon>
        <taxon>Melittangium</taxon>
    </lineage>
</organism>
<dbReference type="PANTHER" id="PTHR48023:SF4">
    <property type="entry name" value="D-XYLOSE-PROTON SYMPORTER-LIKE 2"/>
    <property type="match status" value="1"/>
</dbReference>
<keyword evidence="7 10" id="KW-1133">Transmembrane helix</keyword>
<gene>
    <name evidence="12" type="ORF">MEBOL_005884</name>
</gene>
<reference evidence="12 13" key="1">
    <citation type="submission" date="2017-06" db="EMBL/GenBank/DDBJ databases">
        <authorList>
            <person name="Kim H.J."/>
            <person name="Triplett B.A."/>
        </authorList>
    </citation>
    <scope>NUCLEOTIDE SEQUENCE [LARGE SCALE GENOMIC DNA]</scope>
    <source>
        <strain evidence="12 13">DSM 14713</strain>
    </source>
</reference>
<evidence type="ECO:0000256" key="3">
    <source>
        <dbReference type="ARBA" id="ARBA00022448"/>
    </source>
</evidence>
<feature type="transmembrane region" description="Helical" evidence="10">
    <location>
        <begin position="422"/>
        <end position="444"/>
    </location>
</feature>
<evidence type="ECO:0000256" key="9">
    <source>
        <dbReference type="RuleBase" id="RU003346"/>
    </source>
</evidence>
<feature type="transmembrane region" description="Helical" evidence="10">
    <location>
        <begin position="277"/>
        <end position="302"/>
    </location>
</feature>
<evidence type="ECO:0000313" key="12">
    <source>
        <dbReference type="EMBL" id="ATB32406.1"/>
    </source>
</evidence>
<dbReference type="GO" id="GO:0005886">
    <property type="term" value="C:plasma membrane"/>
    <property type="evidence" value="ECO:0007669"/>
    <property type="project" value="UniProtKB-SubCell"/>
</dbReference>
<feature type="domain" description="Major facilitator superfamily (MFS) profile" evidence="11">
    <location>
        <begin position="36"/>
        <end position="475"/>
    </location>
</feature>
<evidence type="ECO:0000256" key="6">
    <source>
        <dbReference type="ARBA" id="ARBA00022692"/>
    </source>
</evidence>
<dbReference type="AlphaFoldDB" id="A0A250IN85"/>
<dbReference type="KEGG" id="mbd:MEBOL_005884"/>
<dbReference type="InterPro" id="IPR003663">
    <property type="entry name" value="Sugar/inositol_transpt"/>
</dbReference>
<keyword evidence="5" id="KW-0762">Sugar transport</keyword>
<dbReference type="InterPro" id="IPR005828">
    <property type="entry name" value="MFS_sugar_transport-like"/>
</dbReference>
<protein>
    <submittedName>
        <fullName evidence="12">Glucose/mannose H+ symporter GlcP</fullName>
    </submittedName>
</protein>
<evidence type="ECO:0000256" key="10">
    <source>
        <dbReference type="SAM" id="Phobius"/>
    </source>
</evidence>
<comment type="similarity">
    <text evidence="2 9">Belongs to the major facilitator superfamily. Sugar transporter (TC 2.A.1.1) family.</text>
</comment>
<evidence type="ECO:0000313" key="13">
    <source>
        <dbReference type="Proteomes" id="UP000217289"/>
    </source>
</evidence>
<evidence type="ECO:0000256" key="7">
    <source>
        <dbReference type="ARBA" id="ARBA00022989"/>
    </source>
</evidence>
<dbReference type="NCBIfam" id="TIGR00879">
    <property type="entry name" value="SP"/>
    <property type="match status" value="1"/>
</dbReference>
<keyword evidence="4" id="KW-1003">Cell membrane</keyword>
<evidence type="ECO:0000256" key="8">
    <source>
        <dbReference type="ARBA" id="ARBA00023136"/>
    </source>
</evidence>
<dbReference type="FunFam" id="1.20.1250.20:FF:000122">
    <property type="entry name" value="D-xylose transporter XylE"/>
    <property type="match status" value="1"/>
</dbReference>
<feature type="transmembrane region" description="Helical" evidence="10">
    <location>
        <begin position="70"/>
        <end position="90"/>
    </location>
</feature>
<keyword evidence="8 10" id="KW-0472">Membrane</keyword>
<evidence type="ECO:0000256" key="4">
    <source>
        <dbReference type="ARBA" id="ARBA00022475"/>
    </source>
</evidence>
<feature type="transmembrane region" description="Helical" evidence="10">
    <location>
        <begin position="202"/>
        <end position="222"/>
    </location>
</feature>
<feature type="transmembrane region" description="Helical" evidence="10">
    <location>
        <begin position="160"/>
        <end position="182"/>
    </location>
</feature>
<dbReference type="InterPro" id="IPR005829">
    <property type="entry name" value="Sugar_transporter_CS"/>
</dbReference>
<keyword evidence="3 9" id="KW-0813">Transport</keyword>
<feature type="transmembrane region" description="Helical" evidence="10">
    <location>
        <begin position="102"/>
        <end position="122"/>
    </location>
</feature>
<feature type="transmembrane region" description="Helical" evidence="10">
    <location>
        <begin position="128"/>
        <end position="148"/>
    </location>
</feature>
<dbReference type="PROSITE" id="PS00216">
    <property type="entry name" value="SUGAR_TRANSPORT_1"/>
    <property type="match status" value="1"/>
</dbReference>
<evidence type="ECO:0000256" key="2">
    <source>
        <dbReference type="ARBA" id="ARBA00010992"/>
    </source>
</evidence>
<dbReference type="PRINTS" id="PR00171">
    <property type="entry name" value="SUGRTRNSPORT"/>
</dbReference>
<evidence type="ECO:0000259" key="11">
    <source>
        <dbReference type="PROSITE" id="PS50850"/>
    </source>
</evidence>
<feature type="transmembrane region" description="Helical" evidence="10">
    <location>
        <begin position="317"/>
        <end position="339"/>
    </location>
</feature>
<dbReference type="PROSITE" id="PS50850">
    <property type="entry name" value="MFS"/>
    <property type="match status" value="1"/>
</dbReference>
<feature type="transmembrane region" description="Helical" evidence="10">
    <location>
        <begin position="33"/>
        <end position="58"/>
    </location>
</feature>